<dbReference type="Proteomes" id="UP000002640">
    <property type="component" value="Unassembled WGS sequence"/>
</dbReference>
<dbReference type="InParanoid" id="G5A7F5"/>
<dbReference type="RefSeq" id="XP_009536006.1">
    <property type="nucleotide sequence ID" value="XM_009537711.1"/>
</dbReference>
<dbReference type="AlphaFoldDB" id="G5A7F5"/>
<name>G5A7F5_PHYSP</name>
<reference evidence="1 2" key="1">
    <citation type="journal article" date="2006" name="Science">
        <title>Phytophthora genome sequences uncover evolutionary origins and mechanisms of pathogenesis.</title>
        <authorList>
            <person name="Tyler B.M."/>
            <person name="Tripathy S."/>
            <person name="Zhang X."/>
            <person name="Dehal P."/>
            <person name="Jiang R.H."/>
            <person name="Aerts A."/>
            <person name="Arredondo F.D."/>
            <person name="Baxter L."/>
            <person name="Bensasson D."/>
            <person name="Beynon J.L."/>
            <person name="Chapman J."/>
            <person name="Damasceno C.M."/>
            <person name="Dorrance A.E."/>
            <person name="Dou D."/>
            <person name="Dickerman A.W."/>
            <person name="Dubchak I.L."/>
            <person name="Garbelotto M."/>
            <person name="Gijzen M."/>
            <person name="Gordon S.G."/>
            <person name="Govers F."/>
            <person name="Grunwald N.J."/>
            <person name="Huang W."/>
            <person name="Ivors K.L."/>
            <person name="Jones R.W."/>
            <person name="Kamoun S."/>
            <person name="Krampis K."/>
            <person name="Lamour K.H."/>
            <person name="Lee M.K."/>
            <person name="McDonald W.H."/>
            <person name="Medina M."/>
            <person name="Meijer H.J."/>
            <person name="Nordberg E.K."/>
            <person name="Maclean D.J."/>
            <person name="Ospina-Giraldo M.D."/>
            <person name="Morris P.F."/>
            <person name="Phuntumart V."/>
            <person name="Putnam N.H."/>
            <person name="Rash S."/>
            <person name="Rose J.K."/>
            <person name="Sakihama Y."/>
            <person name="Salamov A.A."/>
            <person name="Savidor A."/>
            <person name="Scheuring C.F."/>
            <person name="Smith B.M."/>
            <person name="Sobral B.W."/>
            <person name="Terry A."/>
            <person name="Torto-Alalibo T.A."/>
            <person name="Win J."/>
            <person name="Xu Z."/>
            <person name="Zhang H."/>
            <person name="Grigoriev I.V."/>
            <person name="Rokhsar D.S."/>
            <person name="Boore J.L."/>
        </authorList>
    </citation>
    <scope>NUCLEOTIDE SEQUENCE [LARGE SCALE GENOMIC DNA]</scope>
    <source>
        <strain evidence="1 2">P6497</strain>
    </source>
</reference>
<sequence length="221" mass="24030">MGSGVTSSLSNVASLPAGALTAEDDGCAAERDATARTASRRNNTSLLVSNSICLSRGVGDHMHYLLFTNATGELQMRRDAMYACDPTHCCKFLLLLELTPLVCVSVQLPHAPAVESLLGAPVSADRRAPRPSQVESRGASLPAHDVHWRLRPPQTAQHLQGAIESLKRCTVALGHYSNSSPSQIFFSGHDALLFRTAEPRDAALWVEALDYTKEFTWHLWP</sequence>
<dbReference type="GeneID" id="20642629"/>
<proteinExistence type="predicted"/>
<evidence type="ECO:0000313" key="1">
    <source>
        <dbReference type="EMBL" id="EGZ07834.1"/>
    </source>
</evidence>
<dbReference type="KEGG" id="psoj:PHYSODRAFT_306021"/>
<protein>
    <submittedName>
        <fullName evidence="1">Uncharacterized protein</fullName>
    </submittedName>
</protein>
<dbReference type="EMBL" id="JH159161">
    <property type="protein sequence ID" value="EGZ07834.1"/>
    <property type="molecule type" value="Genomic_DNA"/>
</dbReference>
<evidence type="ECO:0000313" key="2">
    <source>
        <dbReference type="Proteomes" id="UP000002640"/>
    </source>
</evidence>
<organism evidence="1 2">
    <name type="scientific">Phytophthora sojae (strain P6497)</name>
    <name type="common">Soybean stem and root rot agent</name>
    <name type="synonym">Phytophthora megasperma f. sp. glycines</name>
    <dbReference type="NCBI Taxonomy" id="1094619"/>
    <lineage>
        <taxon>Eukaryota</taxon>
        <taxon>Sar</taxon>
        <taxon>Stramenopiles</taxon>
        <taxon>Oomycota</taxon>
        <taxon>Peronosporomycetes</taxon>
        <taxon>Peronosporales</taxon>
        <taxon>Peronosporaceae</taxon>
        <taxon>Phytophthora</taxon>
    </lineage>
</organism>
<gene>
    <name evidence="1" type="ORF">PHYSODRAFT_306021</name>
</gene>
<accession>G5A7F5</accession>
<keyword evidence="2" id="KW-1185">Reference proteome</keyword>